<proteinExistence type="inferred from homology"/>
<dbReference type="PANTHER" id="PTHR42760:SF115">
    <property type="entry name" value="3-OXOACYL-[ACYL-CARRIER-PROTEIN] REDUCTASE FABG"/>
    <property type="match status" value="1"/>
</dbReference>
<dbReference type="SUPFAM" id="SSF51735">
    <property type="entry name" value="NAD(P)-binding Rossmann-fold domains"/>
    <property type="match status" value="1"/>
</dbReference>
<evidence type="ECO:0000313" key="4">
    <source>
        <dbReference type="Proteomes" id="UP000305471"/>
    </source>
</evidence>
<dbReference type="InterPro" id="IPR036291">
    <property type="entry name" value="NAD(P)-bd_dom_sf"/>
</dbReference>
<dbReference type="FunFam" id="3.40.50.720:FF:000084">
    <property type="entry name" value="Short-chain dehydrogenase reductase"/>
    <property type="match status" value="1"/>
</dbReference>
<gene>
    <name evidence="3" type="ORF">E5672_08650</name>
</gene>
<dbReference type="Pfam" id="PF13561">
    <property type="entry name" value="adh_short_C2"/>
    <property type="match status" value="1"/>
</dbReference>
<evidence type="ECO:0000256" key="2">
    <source>
        <dbReference type="ARBA" id="ARBA00023002"/>
    </source>
</evidence>
<dbReference type="GO" id="GO:0016616">
    <property type="term" value="F:oxidoreductase activity, acting on the CH-OH group of donors, NAD or NADP as acceptor"/>
    <property type="evidence" value="ECO:0007669"/>
    <property type="project" value="TreeGrafter"/>
</dbReference>
<dbReference type="PRINTS" id="PR00081">
    <property type="entry name" value="GDHRDH"/>
</dbReference>
<dbReference type="Proteomes" id="UP000305471">
    <property type="component" value="Unassembled WGS sequence"/>
</dbReference>
<dbReference type="InterPro" id="IPR002347">
    <property type="entry name" value="SDR_fam"/>
</dbReference>
<dbReference type="NCBIfam" id="NF005559">
    <property type="entry name" value="PRK07231.1"/>
    <property type="match status" value="1"/>
</dbReference>
<dbReference type="Gene3D" id="3.40.50.720">
    <property type="entry name" value="NAD(P)-binding Rossmann-like Domain"/>
    <property type="match status" value="1"/>
</dbReference>
<dbReference type="PROSITE" id="PS00061">
    <property type="entry name" value="ADH_SHORT"/>
    <property type="match status" value="1"/>
</dbReference>
<dbReference type="PRINTS" id="PR00080">
    <property type="entry name" value="SDRFAMILY"/>
</dbReference>
<protein>
    <submittedName>
        <fullName evidence="3">D-threitol dehydrogenase</fullName>
    </submittedName>
</protein>
<comment type="similarity">
    <text evidence="1">Belongs to the short-chain dehydrogenases/reductases (SDR) family.</text>
</comment>
<evidence type="ECO:0000256" key="1">
    <source>
        <dbReference type="ARBA" id="ARBA00006484"/>
    </source>
</evidence>
<dbReference type="InterPro" id="IPR020904">
    <property type="entry name" value="Sc_DH/Rdtase_CS"/>
</dbReference>
<dbReference type="CDD" id="cd05233">
    <property type="entry name" value="SDR_c"/>
    <property type="match status" value="1"/>
</dbReference>
<comment type="caution">
    <text evidence="3">The sequence shown here is derived from an EMBL/GenBank/DDBJ whole genome shotgun (WGS) entry which is preliminary data.</text>
</comment>
<keyword evidence="4" id="KW-1185">Reference proteome</keyword>
<dbReference type="EMBL" id="SWCO01000005">
    <property type="protein sequence ID" value="TKB03112.1"/>
    <property type="molecule type" value="Genomic_DNA"/>
</dbReference>
<organism evidence="3 4">
    <name type="scientific">Alteromonas portus</name>
    <dbReference type="NCBI Taxonomy" id="2565549"/>
    <lineage>
        <taxon>Bacteria</taxon>
        <taxon>Pseudomonadati</taxon>
        <taxon>Pseudomonadota</taxon>
        <taxon>Gammaproteobacteria</taxon>
        <taxon>Alteromonadales</taxon>
        <taxon>Alteromonadaceae</taxon>
        <taxon>Alteromonas/Salinimonas group</taxon>
        <taxon>Alteromonas</taxon>
    </lineage>
</organism>
<dbReference type="PANTHER" id="PTHR42760">
    <property type="entry name" value="SHORT-CHAIN DEHYDROGENASES/REDUCTASES FAMILY MEMBER"/>
    <property type="match status" value="1"/>
</dbReference>
<dbReference type="RefSeq" id="WP_136781832.1">
    <property type="nucleotide sequence ID" value="NZ_SWCO01000005.1"/>
</dbReference>
<dbReference type="AlphaFoldDB" id="A0A4U0ZLR0"/>
<evidence type="ECO:0000313" key="3">
    <source>
        <dbReference type="EMBL" id="TKB03112.1"/>
    </source>
</evidence>
<reference evidence="3 4" key="1">
    <citation type="submission" date="2019-04" db="EMBL/GenBank/DDBJ databases">
        <title>Alteromonas portus sp. nov., an alginate lyase-excreting marine bacterium.</title>
        <authorList>
            <person name="Huang H."/>
            <person name="Mo K."/>
            <person name="Bao S."/>
        </authorList>
    </citation>
    <scope>NUCLEOTIDE SEQUENCE [LARGE SCALE GENOMIC DNA]</scope>
    <source>
        <strain evidence="3 4">HB161718</strain>
    </source>
</reference>
<accession>A0A4U0ZLR0</accession>
<name>A0A4U0ZLR0_9ALTE</name>
<dbReference type="OrthoDB" id="9803333at2"/>
<dbReference type="NCBIfam" id="NF005309">
    <property type="entry name" value="PRK06841.1"/>
    <property type="match status" value="1"/>
</dbReference>
<sequence>MSFSFDKAYNLEGQVALITGGASGIGKCIAELFAERGATLILVDKSEAVHETARSLGENNLAWVADVADEASAQQIVADSVQKLGRIDILVNNAGIGPLAKSEETPADLWDITMAVNLRGPFLYAREVGKQMLRQKSGRIVNLASQAALVALDGHLAYCASKAGVLGMTRVMAMEWGPEGITVNAISPTVVETELGAGGYWSGETGANFKAKVPARRFAQPEEIAHSALYLVSGAAGMVNGENLVVDGGYTAT</sequence>
<keyword evidence="2" id="KW-0560">Oxidoreductase</keyword>